<sequence>MSTAKEYLETLYQQEPQLFSEPLKMSILVEPDLQFIEQQIGHRLPKQFVEFLTTYQLPQMTMFITFCGDLASALYKTFSREKNGYVLSKSEEFVVVDFTWNGMNGNCGVDYLKNFERYELSEAWLKAGFIDIGSFYMESYLVFYDLVTEKVCFIHNEDIMEASVDWDNITNIRTFMLENSRLLGNSFNDFLRTVCTGEPYDDEIIFLGEKSL</sequence>
<protein>
    <recommendedName>
        <fullName evidence="2">SMI1/KNR4 family protein</fullName>
    </recommendedName>
</protein>
<dbReference type="RefSeq" id="WP_101692789.1">
    <property type="nucleotide sequence ID" value="NZ_CACRUB010000021.1"/>
</dbReference>
<evidence type="ECO:0008006" key="2">
    <source>
        <dbReference type="Google" id="ProtNLM"/>
    </source>
</evidence>
<accession>A0A6N3BMI9</accession>
<proteinExistence type="predicted"/>
<reference evidence="1" key="1">
    <citation type="submission" date="2019-11" db="EMBL/GenBank/DDBJ databases">
        <authorList>
            <person name="Feng L."/>
        </authorList>
    </citation>
    <scope>NUCLEOTIDE SEQUENCE</scope>
    <source>
        <strain evidence="1">FplautiiLFYP42</strain>
    </source>
</reference>
<dbReference type="AlphaFoldDB" id="A0A6N3BMI9"/>
<organism evidence="1">
    <name type="scientific">Flavonifractor plautii</name>
    <name type="common">Fusobacterium plautii</name>
    <dbReference type="NCBI Taxonomy" id="292800"/>
    <lineage>
        <taxon>Bacteria</taxon>
        <taxon>Bacillati</taxon>
        <taxon>Bacillota</taxon>
        <taxon>Clostridia</taxon>
        <taxon>Eubacteriales</taxon>
        <taxon>Oscillospiraceae</taxon>
        <taxon>Flavonifractor</taxon>
    </lineage>
</organism>
<dbReference type="EMBL" id="CACRUB010000021">
    <property type="protein sequence ID" value="VYU06046.1"/>
    <property type="molecule type" value="Genomic_DNA"/>
</dbReference>
<evidence type="ECO:0000313" key="1">
    <source>
        <dbReference type="EMBL" id="VYU06046.1"/>
    </source>
</evidence>
<gene>
    <name evidence="1" type="ORF">FPLFYP42_01224</name>
</gene>
<name>A0A6N3BMI9_FLAPL</name>